<evidence type="ECO:0000313" key="2">
    <source>
        <dbReference type="Proteomes" id="UP000309997"/>
    </source>
</evidence>
<comment type="caution">
    <text evidence="1">The sequence shown here is derived from an EMBL/GenBank/DDBJ whole genome shotgun (WGS) entry which is preliminary data.</text>
</comment>
<dbReference type="EMBL" id="RCHU02000007">
    <property type="protein sequence ID" value="KAL3583363.1"/>
    <property type="molecule type" value="Genomic_DNA"/>
</dbReference>
<name>A0ACC4BXF5_POPAL</name>
<keyword evidence="2" id="KW-1185">Reference proteome</keyword>
<organism evidence="1 2">
    <name type="scientific">Populus alba</name>
    <name type="common">White poplar</name>
    <dbReference type="NCBI Taxonomy" id="43335"/>
    <lineage>
        <taxon>Eukaryota</taxon>
        <taxon>Viridiplantae</taxon>
        <taxon>Streptophyta</taxon>
        <taxon>Embryophyta</taxon>
        <taxon>Tracheophyta</taxon>
        <taxon>Spermatophyta</taxon>
        <taxon>Magnoliopsida</taxon>
        <taxon>eudicotyledons</taxon>
        <taxon>Gunneridae</taxon>
        <taxon>Pentapetalae</taxon>
        <taxon>rosids</taxon>
        <taxon>fabids</taxon>
        <taxon>Malpighiales</taxon>
        <taxon>Salicaceae</taxon>
        <taxon>Saliceae</taxon>
        <taxon>Populus</taxon>
    </lineage>
</organism>
<sequence>MNVQAHLSGQISGQVQNQLQPQQNGNQQMQNLSAPTTGGAAAAGAHSVNVYNAEPELHRYRWFMQQNIFSIILQKQSQPVGDQQKQKFKELTKRLEEGLFKAAQTKDDYLNMNTLESRLSSLLKRPPANSQNQRHPQLVNSSSSIGTMIPTPGMSNSGNSNMMTSSVDTMMISSSGCDSIAPIAANTGGLLPSSGMHNGSFGRPDGNLSNGYQQSPANFSISSGGNMSSMGVQRMESQMIPTPGFSNNNNNNQSYMNVESSNISGGFSTADSAMVSQTQQPKQYIGGQNSRVLANFGSQMGSNIRTGLQQKSYGFANGALNGGMGMMGNNIPLANEPGISEAYMTSTHYVNSPKPLPQQFDQHQRQLMQGDGYGMSNADSLGSGNIYGAVTSVGSMMNAQSMSKTNSSLVNNQSNLHAPHQAGHIKLQSLDQSEKMNFQSPLQQQQLQQHPHQQQQLQQHPHQFQQQQLVQQQRLQKQQSQQHQHLLNNDAFGQSLLISDPSSQVKREPGMEYHNDVMHSQTSDHFQVSELQNQFQQNVLGDHSRNAQNPPHPDRQHDMSSSLTQNSQQMQQMLHPHQLVSESQNNFNGLSVGTQSDSALPGQWNPQSQDRTRMPGSMSHEQHVQEDFLQRISGQGEAQCNNLASEGSIVSQTVPPRSTSEPQNSNGVTYRSGNANRDRQFRNQQKWLLFLRHARRCPAPEGQCPDPNCTTVQKLLRHMDRCNSTPCSYPRCQHTRILIHHFKHCRDSGCPVCIPVRNYLEAQIKIQMKARTLPASDSGLPSKGSDTGDNAARLISRTPSIVESSENLQPSLKRMKIEQSSQTLKPGIEVSVISASAVSDAHITQDVQHQDHKHGDNCPLVKSEYTQVKLEVPAISRQGSPSDSEMKRDNMDDVSSQMPADESMVHDEPASLAKQDNVKVEKEAHLLKQENAMHPAENAAGTKSGKPKIKGVSLTELFTPEQVREHIIGLRQWVGQSKSKAEKNQAMEHSMSENSCQLCAVEKLTFEPPPIYCTPCGARIKRNAMFYTMGAGDTRHYFCIPCYNEARGDTIVADGNSIPKARLEKKKNDEETEEWWVQCDKCEAWQHQICALFNGRRNDGGQAEYTCPNCYITEVERGERKPLPQSAVLGAKDLPRTILSDHIEQRLFRRLKQERQDRARAQGKSFDDVPGAESLVVRVVSSVDKKLEVKQRFLEIFREENYPTEFPYKSKVVLLFQKIEGVEVCLFGMYVQEFGSEAHFPNQRRVYLSYLDSVKYFRPEIKTVTGEALRTYVYHEILIGYLEYCKKRGFTSCYIWACPPLKGEDYILYCHPEIQKTPKSDKLREWYLVMLRKAAKENVVVDLTNLYDHFFISTGECKAKVTAARLPYFDGDYWPGAAEDLIYQLNQDEDGRKQNKKGSTKKTITKRALKASGQADLSGNASKDLLLMHKLGETICPMKEDFIMVHLQPCCSHCCILMVSGTHWVCNQCKNFQICDKCYEVEQKREERERHPINQREKHALYHAEITDVPADTKDKDEILESEFFDTRQAFLSLCQGNHYQYDTLRRAKHSSMMVLYHLHNPTAPAFVTICNKCHLDIETGQGWRCEVCPDYDVCNSCYQKDGGKDHPHKLTNHPSLAERDAQNKEARQLRVLQLRKMLDLLVHASQCRSPHCQYPNCRKVKGLFRHGIQCKTRASGGCVLCKKMWYLLQLHARACKESECHVPRCRDLKEHLRRLQQQSDSRRRAAVMEMMRQRAAELLGNDSFIHAWMTLTFLSLWRKQVKFTGLESFPSSAAATANYFPASEYIGVLMRVIGYEVPEGMGGNWDVNVADLVALSAAAGKPRIISRGLYPYFLLVICPWLGQISRTTRADDKEALDALLIREGPMCEFAIPGAQNTTVLVVGATSRIGLIVVRKLMLRGYTVKALVRKADEEVSYKLPRSVEIMIGDVGDPSTLKEAVEGCNKIIYCATARSSITGDLFRVDHQGVSNLTKALQDYNNKLAQLRAGKSSKSKLLLAKFKSAHSLNGWEVRQGTYFQDAVASKYDAGMDAKFEFTEAGEAVFSGYVFTRGGYVEISKKLSLPLGYTLDRYEGLVLCVGGNGRSYVLILEAGPSADATQCNLYFARISTKVGFGRVRVPFSSFRPVKPDYPPLDPFLVHTMTLRFEPRRQRPVEGPAGVKQDLRSFKLILEYIKALPTGQETDFILVSCTGLGVEPTRREQVLKAKRAGEDSLRRSGLGYTIIRPGPLKEEPGGQRALIFDQGNRISQGISCVDVADICVKALHESTARNKSFDVCYEYVSEQGRELYELVAHLPDKANNYLTPALEGKGQLTGQEDLCHFQATEILTDKENLRRLGLEVDGLIKIDFLASAAAGASIEAPQQQQQQQQQQAETETLSNIPQTLSGGECASVSPKDCKKARIQRPKSRKAESCTIKCVTTCIRGGEGSPGEGPFNVRRPIVVFKQGFRSRNYCLVECSDICNLIGDADDGP</sequence>
<proteinExistence type="predicted"/>
<gene>
    <name evidence="1" type="ORF">D5086_014424</name>
</gene>
<accession>A0ACC4BXF5</accession>
<reference evidence="1 2" key="1">
    <citation type="journal article" date="2024" name="Plant Biotechnol. J.">
        <title>Genome and CRISPR/Cas9 system of a widespread forest tree (Populus alba) in the world.</title>
        <authorList>
            <person name="Liu Y.J."/>
            <person name="Jiang P.F."/>
            <person name="Han X.M."/>
            <person name="Li X.Y."/>
            <person name="Wang H.M."/>
            <person name="Wang Y.J."/>
            <person name="Wang X.X."/>
            <person name="Zeng Q.Y."/>
        </authorList>
    </citation>
    <scope>NUCLEOTIDE SEQUENCE [LARGE SCALE GENOMIC DNA]</scope>
    <source>
        <strain evidence="2">cv. PAL-ZL1</strain>
    </source>
</reference>
<evidence type="ECO:0000313" key="1">
    <source>
        <dbReference type="EMBL" id="KAL3583363.1"/>
    </source>
</evidence>
<dbReference type="Proteomes" id="UP000309997">
    <property type="component" value="Unassembled WGS sequence"/>
</dbReference>
<protein>
    <submittedName>
        <fullName evidence="1">Uncharacterized protein</fullName>
    </submittedName>
</protein>